<keyword evidence="9" id="KW-1267">Proteomics identification</keyword>
<feature type="domain" description="Granulins" evidence="5">
    <location>
        <begin position="106"/>
        <end position="119"/>
    </location>
</feature>
<evidence type="ECO:0000313" key="7">
    <source>
        <dbReference type="EnsemblMetazoa" id="ISCW016801-PA"/>
    </source>
</evidence>
<evidence type="ECO:0000313" key="6">
    <source>
        <dbReference type="EMBL" id="EEC02737.1"/>
    </source>
</evidence>
<organism>
    <name type="scientific">Ixodes scapularis</name>
    <name type="common">Black-legged tick</name>
    <name type="synonym">Deer tick</name>
    <dbReference type="NCBI Taxonomy" id="6945"/>
    <lineage>
        <taxon>Eukaryota</taxon>
        <taxon>Metazoa</taxon>
        <taxon>Ecdysozoa</taxon>
        <taxon>Arthropoda</taxon>
        <taxon>Chelicerata</taxon>
        <taxon>Arachnida</taxon>
        <taxon>Acari</taxon>
        <taxon>Parasitiformes</taxon>
        <taxon>Ixodida</taxon>
        <taxon>Ixodoidea</taxon>
        <taxon>Ixodidae</taxon>
        <taxon>Ixodinae</taxon>
        <taxon>Ixodes</taxon>
    </lineage>
</organism>
<evidence type="ECO:0000256" key="3">
    <source>
        <dbReference type="ARBA" id="ARBA00022525"/>
    </source>
</evidence>
<keyword evidence="8" id="KW-1185">Reference proteome</keyword>
<sequence>TCCKLKGGKYTCCPLPNAVCCPDKEHCCPQGYSCDNETDACKPSASSVQPLLQAFANTRTKENYVAGRATKIVCPDGKFKCPDGYTCCKAPDSSWSCCPLKNAVCCDDHIHCCPEGSVCNTSRGKCQSKVNGSLPWSLKVKAIPIL</sequence>
<dbReference type="VEuPathDB" id="VectorBase:ISCI016801"/>
<dbReference type="STRING" id="6945.B7P815"/>
<dbReference type="EMBL" id="DS654682">
    <property type="protein sequence ID" value="EEC02737.1"/>
    <property type="molecule type" value="Genomic_DNA"/>
</dbReference>
<reference evidence="7" key="2">
    <citation type="submission" date="2020-05" db="UniProtKB">
        <authorList>
            <consortium name="EnsemblMetazoa"/>
        </authorList>
    </citation>
    <scope>IDENTIFICATION</scope>
    <source>
        <strain evidence="7">wikel</strain>
    </source>
</reference>
<dbReference type="PANTHER" id="PTHR12274:SF3">
    <property type="entry name" value="PROGRANULIN"/>
    <property type="match status" value="1"/>
</dbReference>
<dbReference type="PROSITE" id="PS00799">
    <property type="entry name" value="GRANULINS"/>
    <property type="match status" value="2"/>
</dbReference>
<dbReference type="AlphaFoldDB" id="B7P815"/>
<gene>
    <name evidence="6" type="ORF">IscW_ISCW016801</name>
</gene>
<evidence type="ECO:0000256" key="1">
    <source>
        <dbReference type="ARBA" id="ARBA00004613"/>
    </source>
</evidence>
<dbReference type="VEuPathDB" id="VectorBase:ISCW016801"/>
<dbReference type="InterPro" id="IPR039036">
    <property type="entry name" value="Granulin_fam"/>
</dbReference>
<dbReference type="SMART" id="SM00277">
    <property type="entry name" value="GRAN"/>
    <property type="match status" value="2"/>
</dbReference>
<dbReference type="EMBL" id="ABJB010875743">
    <property type="status" value="NOT_ANNOTATED_CDS"/>
    <property type="molecule type" value="Genomic_DNA"/>
</dbReference>
<dbReference type="HOGENOM" id="CLU_066308_1_0_1"/>
<keyword evidence="3" id="KW-0964">Secreted</keyword>
<feature type="non-terminal residue" evidence="6">
    <location>
        <position position="1"/>
    </location>
</feature>
<dbReference type="Gene3D" id="2.10.25.160">
    <property type="entry name" value="Granulin"/>
    <property type="match status" value="2"/>
</dbReference>
<accession>B7P815</accession>
<keyword evidence="4" id="KW-1015">Disulfide bond</keyword>
<comment type="subcellular location">
    <subcellularLocation>
        <location evidence="1">Secreted</location>
    </subcellularLocation>
</comment>
<dbReference type="GO" id="GO:0005576">
    <property type="term" value="C:extracellular region"/>
    <property type="evidence" value="ECO:0007669"/>
    <property type="project" value="UniProtKB-SubCell"/>
</dbReference>
<feature type="domain" description="Granulins" evidence="5">
    <location>
        <begin position="21"/>
        <end position="34"/>
    </location>
</feature>
<dbReference type="VEuPathDB" id="VectorBase:ISCP_014646"/>
<dbReference type="PANTHER" id="PTHR12274">
    <property type="entry name" value="GRANULIN"/>
    <property type="match status" value="1"/>
</dbReference>
<dbReference type="InterPro" id="IPR037277">
    <property type="entry name" value="Granulin_sf"/>
</dbReference>
<evidence type="ECO:0000256" key="4">
    <source>
        <dbReference type="ARBA" id="ARBA00023157"/>
    </source>
</evidence>
<evidence type="ECO:0000256" key="2">
    <source>
        <dbReference type="ARBA" id="ARBA00010093"/>
    </source>
</evidence>
<dbReference type="Proteomes" id="UP000001555">
    <property type="component" value="Unassembled WGS sequence"/>
</dbReference>
<dbReference type="InterPro" id="IPR000118">
    <property type="entry name" value="Granulin"/>
</dbReference>
<evidence type="ECO:0007829" key="9">
    <source>
        <dbReference type="PeptideAtlas" id="B7P815"/>
    </source>
</evidence>
<evidence type="ECO:0000259" key="5">
    <source>
        <dbReference type="PROSITE" id="PS00799"/>
    </source>
</evidence>
<dbReference type="PaxDb" id="6945-B7P815"/>
<reference evidence="6 8" key="1">
    <citation type="submission" date="2008-03" db="EMBL/GenBank/DDBJ databases">
        <title>Annotation of Ixodes scapularis.</title>
        <authorList>
            <consortium name="Ixodes scapularis Genome Project Consortium"/>
            <person name="Caler E."/>
            <person name="Hannick L.I."/>
            <person name="Bidwell S."/>
            <person name="Joardar V."/>
            <person name="Thiagarajan M."/>
            <person name="Amedeo P."/>
            <person name="Galinsky K.J."/>
            <person name="Schobel S."/>
            <person name="Inman J."/>
            <person name="Hostetler J."/>
            <person name="Miller J."/>
            <person name="Hammond M."/>
            <person name="Megy K."/>
            <person name="Lawson D."/>
            <person name="Kodira C."/>
            <person name="Sutton G."/>
            <person name="Meyer J."/>
            <person name="Hill C.A."/>
            <person name="Birren B."/>
            <person name="Nene V."/>
            <person name="Collins F."/>
            <person name="Alarcon-Chaidez F."/>
            <person name="Wikel S."/>
            <person name="Strausberg R."/>
        </authorList>
    </citation>
    <scope>NUCLEOTIDE SEQUENCE [LARGE SCALE GENOMIC DNA]</scope>
    <source>
        <strain evidence="8">Wikel</strain>
        <strain evidence="6">Wikel colony</strain>
    </source>
</reference>
<comment type="similarity">
    <text evidence="2">Belongs to the granulin family.</text>
</comment>
<evidence type="ECO:0000313" key="8">
    <source>
        <dbReference type="Proteomes" id="UP000001555"/>
    </source>
</evidence>
<dbReference type="Pfam" id="PF00396">
    <property type="entry name" value="Granulin"/>
    <property type="match status" value="2"/>
</dbReference>
<protein>
    <submittedName>
        <fullName evidence="6 7">Granulin, putative</fullName>
    </submittedName>
</protein>
<name>B7P815_IXOSC</name>
<proteinExistence type="evidence at protein level"/>
<dbReference type="SUPFAM" id="SSF57277">
    <property type="entry name" value="Granulin repeat"/>
    <property type="match status" value="1"/>
</dbReference>
<dbReference type="EnsemblMetazoa" id="ISCW016801-RA">
    <property type="protein sequence ID" value="ISCW016801-PA"/>
    <property type="gene ID" value="ISCW016801"/>
</dbReference>
<dbReference type="OrthoDB" id="5854875at2759"/>